<keyword evidence="2" id="KW-1185">Reference proteome</keyword>
<feature type="non-terminal residue" evidence="1">
    <location>
        <position position="137"/>
    </location>
</feature>
<evidence type="ECO:0000313" key="1">
    <source>
        <dbReference type="EMBL" id="KAJ7075261.1"/>
    </source>
</evidence>
<protein>
    <submittedName>
        <fullName evidence="1">Uncharacterized protein</fullName>
    </submittedName>
</protein>
<name>A0AAD6TSK4_9AGAR</name>
<dbReference type="EMBL" id="JARJCN010000100">
    <property type="protein sequence ID" value="KAJ7075261.1"/>
    <property type="molecule type" value="Genomic_DNA"/>
</dbReference>
<gene>
    <name evidence="1" type="ORF">B0H15DRAFT_743157</name>
</gene>
<proteinExistence type="predicted"/>
<accession>A0AAD6TSK4</accession>
<evidence type="ECO:0000313" key="2">
    <source>
        <dbReference type="Proteomes" id="UP001222325"/>
    </source>
</evidence>
<comment type="caution">
    <text evidence="1">The sequence shown here is derived from an EMBL/GenBank/DDBJ whole genome shotgun (WGS) entry which is preliminary data.</text>
</comment>
<dbReference type="Proteomes" id="UP001222325">
    <property type="component" value="Unassembled WGS sequence"/>
</dbReference>
<reference evidence="1" key="1">
    <citation type="submission" date="2023-03" db="EMBL/GenBank/DDBJ databases">
        <title>Massive genome expansion in bonnet fungi (Mycena s.s.) driven by repeated elements and novel gene families across ecological guilds.</title>
        <authorList>
            <consortium name="Lawrence Berkeley National Laboratory"/>
            <person name="Harder C.B."/>
            <person name="Miyauchi S."/>
            <person name="Viragh M."/>
            <person name="Kuo A."/>
            <person name="Thoen E."/>
            <person name="Andreopoulos B."/>
            <person name="Lu D."/>
            <person name="Skrede I."/>
            <person name="Drula E."/>
            <person name="Henrissat B."/>
            <person name="Morin E."/>
            <person name="Kohler A."/>
            <person name="Barry K."/>
            <person name="LaButti K."/>
            <person name="Morin E."/>
            <person name="Salamov A."/>
            <person name="Lipzen A."/>
            <person name="Mereny Z."/>
            <person name="Hegedus B."/>
            <person name="Baldrian P."/>
            <person name="Stursova M."/>
            <person name="Weitz H."/>
            <person name="Taylor A."/>
            <person name="Grigoriev I.V."/>
            <person name="Nagy L.G."/>
            <person name="Martin F."/>
            <person name="Kauserud H."/>
        </authorList>
    </citation>
    <scope>NUCLEOTIDE SEQUENCE</scope>
    <source>
        <strain evidence="1">CBHHK173m</strain>
    </source>
</reference>
<organism evidence="1 2">
    <name type="scientific">Mycena belliarum</name>
    <dbReference type="NCBI Taxonomy" id="1033014"/>
    <lineage>
        <taxon>Eukaryota</taxon>
        <taxon>Fungi</taxon>
        <taxon>Dikarya</taxon>
        <taxon>Basidiomycota</taxon>
        <taxon>Agaricomycotina</taxon>
        <taxon>Agaricomycetes</taxon>
        <taxon>Agaricomycetidae</taxon>
        <taxon>Agaricales</taxon>
        <taxon>Marasmiineae</taxon>
        <taxon>Mycenaceae</taxon>
        <taxon>Mycena</taxon>
    </lineage>
</organism>
<dbReference type="AlphaFoldDB" id="A0AAD6TSK4"/>
<sequence>PCMLLHDLGSFSDDPVLRERVNGIFNKDRHTFLVNAPGTGKTRLAFEGLCQNWGLYFTAAVDSSDLGSNDMNRILRNEVRWALRRPSRNDASRQTICRLFVQLLLSRLLVFHMFVQLAQNTGISEYHKKLWLIAQLR</sequence>
<feature type="non-terminal residue" evidence="1">
    <location>
        <position position="1"/>
    </location>
</feature>